<sequence length="72" mass="7944">MATSPFCTCTDHACPMNPVNHDKGCTLCVAKCLKEHEIPSCFFKDVSLDLLPGDEQDWTYAGFAAHVMKHGE</sequence>
<protein>
    <submittedName>
        <fullName evidence="1">DUF6485 family protein</fullName>
    </submittedName>
</protein>
<organism evidence="1 2">
    <name type="scientific">Enorma phocaeensis</name>
    <dbReference type="NCBI Taxonomy" id="1871019"/>
    <lineage>
        <taxon>Bacteria</taxon>
        <taxon>Bacillati</taxon>
        <taxon>Actinomycetota</taxon>
        <taxon>Coriobacteriia</taxon>
        <taxon>Coriobacteriales</taxon>
        <taxon>Coriobacteriaceae</taxon>
        <taxon>Enorma</taxon>
    </lineage>
</organism>
<name>A0ABT7V738_9ACTN</name>
<comment type="caution">
    <text evidence="1">The sequence shown here is derived from an EMBL/GenBank/DDBJ whole genome shotgun (WGS) entry which is preliminary data.</text>
</comment>
<accession>A0ABT7V738</accession>
<keyword evidence="2" id="KW-1185">Reference proteome</keyword>
<reference evidence="2" key="1">
    <citation type="submission" date="2023-06" db="EMBL/GenBank/DDBJ databases">
        <title>Identification and characterization of horizontal gene transfer across gut microbiota members of farm animals based on homology search.</title>
        <authorList>
            <person name="Zeman M."/>
            <person name="Kubasova T."/>
            <person name="Jahodarova E."/>
            <person name="Nykrynova M."/>
            <person name="Rychlik I."/>
        </authorList>
    </citation>
    <scope>NUCLEOTIDE SEQUENCE [LARGE SCALE GENOMIC DNA]</scope>
    <source>
        <strain evidence="2">154_Feed</strain>
    </source>
</reference>
<dbReference type="RefSeq" id="WP_289544213.1">
    <property type="nucleotide sequence ID" value="NZ_JAUDDZ010000002.1"/>
</dbReference>
<dbReference type="Pfam" id="PF20095">
    <property type="entry name" value="DUF6485"/>
    <property type="match status" value="1"/>
</dbReference>
<dbReference type="EMBL" id="JAUDDZ010000002">
    <property type="protein sequence ID" value="MDM8274316.1"/>
    <property type="molecule type" value="Genomic_DNA"/>
</dbReference>
<evidence type="ECO:0000313" key="2">
    <source>
        <dbReference type="Proteomes" id="UP001529421"/>
    </source>
</evidence>
<dbReference type="Proteomes" id="UP001529421">
    <property type="component" value="Unassembled WGS sequence"/>
</dbReference>
<gene>
    <name evidence="1" type="ORF">QUW28_02205</name>
</gene>
<evidence type="ECO:0000313" key="1">
    <source>
        <dbReference type="EMBL" id="MDM8274316.1"/>
    </source>
</evidence>
<proteinExistence type="predicted"/>